<feature type="compositionally biased region" description="Low complexity" evidence="1">
    <location>
        <begin position="259"/>
        <end position="289"/>
    </location>
</feature>
<dbReference type="Proteomes" id="UP001212997">
    <property type="component" value="Unassembled WGS sequence"/>
</dbReference>
<evidence type="ECO:0000256" key="1">
    <source>
        <dbReference type="SAM" id="MobiDB-lite"/>
    </source>
</evidence>
<comment type="caution">
    <text evidence="3">The sequence shown here is derived from an EMBL/GenBank/DDBJ whole genome shotgun (WGS) entry which is preliminary data.</text>
</comment>
<accession>A0AAD5UXY3</accession>
<keyword evidence="2" id="KW-0472">Membrane</keyword>
<dbReference type="EMBL" id="JANAWD010000355">
    <property type="protein sequence ID" value="KAJ3480784.1"/>
    <property type="molecule type" value="Genomic_DNA"/>
</dbReference>
<proteinExistence type="predicted"/>
<reference evidence="3" key="1">
    <citation type="submission" date="2022-07" db="EMBL/GenBank/DDBJ databases">
        <title>Genome Sequence of Physisporinus lineatus.</title>
        <authorList>
            <person name="Buettner E."/>
        </authorList>
    </citation>
    <scope>NUCLEOTIDE SEQUENCE</scope>
    <source>
        <strain evidence="3">VT162</strain>
    </source>
</reference>
<feature type="compositionally biased region" description="Low complexity" evidence="1">
    <location>
        <begin position="160"/>
        <end position="193"/>
    </location>
</feature>
<organism evidence="3 4">
    <name type="scientific">Meripilus lineatus</name>
    <dbReference type="NCBI Taxonomy" id="2056292"/>
    <lineage>
        <taxon>Eukaryota</taxon>
        <taxon>Fungi</taxon>
        <taxon>Dikarya</taxon>
        <taxon>Basidiomycota</taxon>
        <taxon>Agaricomycotina</taxon>
        <taxon>Agaricomycetes</taxon>
        <taxon>Polyporales</taxon>
        <taxon>Meripilaceae</taxon>
        <taxon>Meripilus</taxon>
    </lineage>
</organism>
<evidence type="ECO:0000256" key="2">
    <source>
        <dbReference type="SAM" id="Phobius"/>
    </source>
</evidence>
<dbReference type="AlphaFoldDB" id="A0AAD5UXY3"/>
<feature type="region of interest" description="Disordered" evidence="1">
    <location>
        <begin position="144"/>
        <end position="289"/>
    </location>
</feature>
<gene>
    <name evidence="3" type="ORF">NLI96_g8103</name>
</gene>
<keyword evidence="4" id="KW-1185">Reference proteome</keyword>
<feature type="compositionally biased region" description="Low complexity" evidence="1">
    <location>
        <begin position="202"/>
        <end position="232"/>
    </location>
</feature>
<sequence>MTLVLASLKTGCPEIGRQMIEDWLSKRNPASSYQDLDGYTKIIELYTLQVLPALEEWDYASEFLQYEPELVQMFDNGINAEILSSLNLTLASIGPSPMKTGPTGALVSFRESGSSYVDALGSARITLSLRSLRSQAESRAQSILAAQSPIPPRSADSSRTASPAPSISSESSSSTHTATPLSPRPSSKSSKSKVNGNGRIPSVSRLTPSSSTSSSQSVSSTATSKTVTPKTVQRSNGIARGRAAQPNGKANGHAVSAESESPNPSSSSLPLSRLSRSRSSIGPTSTTESPSTLTILKSYFDISFLTANKSKTITFVLLFVIVPIVSFVLRLRRRRIAGVAGTSAGAAVEVRRRLRTGNAQGRGPIAMVWDEFVRAVGDTVRMGGRGLV</sequence>
<evidence type="ECO:0000313" key="4">
    <source>
        <dbReference type="Proteomes" id="UP001212997"/>
    </source>
</evidence>
<keyword evidence="2" id="KW-0812">Transmembrane</keyword>
<name>A0AAD5UXY3_9APHY</name>
<protein>
    <submittedName>
        <fullName evidence="3">Uncharacterized protein</fullName>
    </submittedName>
</protein>
<feature type="transmembrane region" description="Helical" evidence="2">
    <location>
        <begin position="312"/>
        <end position="329"/>
    </location>
</feature>
<keyword evidence="2" id="KW-1133">Transmembrane helix</keyword>
<evidence type="ECO:0000313" key="3">
    <source>
        <dbReference type="EMBL" id="KAJ3480784.1"/>
    </source>
</evidence>